<feature type="domain" description="Prion-inhibition and propagation HeLo" evidence="1">
    <location>
        <begin position="8"/>
        <end position="225"/>
    </location>
</feature>
<dbReference type="InterPro" id="IPR038305">
    <property type="entry name" value="HeLo_sf"/>
</dbReference>
<name>A0AAV9X395_9PEZI</name>
<keyword evidence="3" id="KW-1185">Reference proteome</keyword>
<proteinExistence type="predicted"/>
<reference evidence="2 3" key="1">
    <citation type="submission" date="2019-10" db="EMBL/GenBank/DDBJ databases">
        <authorList>
            <person name="Palmer J.M."/>
        </authorList>
    </citation>
    <scope>NUCLEOTIDE SEQUENCE [LARGE SCALE GENOMIC DNA]</scope>
    <source>
        <strain evidence="2 3">TWF694</strain>
    </source>
</reference>
<dbReference type="PANTHER" id="PTHR37542">
    <property type="entry name" value="HELO DOMAIN-CONTAINING PROTEIN-RELATED"/>
    <property type="match status" value="1"/>
</dbReference>
<evidence type="ECO:0000313" key="3">
    <source>
        <dbReference type="Proteomes" id="UP001365542"/>
    </source>
</evidence>
<dbReference type="AlphaFoldDB" id="A0AAV9X395"/>
<accession>A0AAV9X395</accession>
<evidence type="ECO:0000259" key="1">
    <source>
        <dbReference type="Pfam" id="PF14479"/>
    </source>
</evidence>
<organism evidence="2 3">
    <name type="scientific">Orbilia ellipsospora</name>
    <dbReference type="NCBI Taxonomy" id="2528407"/>
    <lineage>
        <taxon>Eukaryota</taxon>
        <taxon>Fungi</taxon>
        <taxon>Dikarya</taxon>
        <taxon>Ascomycota</taxon>
        <taxon>Pezizomycotina</taxon>
        <taxon>Orbiliomycetes</taxon>
        <taxon>Orbiliales</taxon>
        <taxon>Orbiliaceae</taxon>
        <taxon>Orbilia</taxon>
    </lineage>
</organism>
<comment type="caution">
    <text evidence="2">The sequence shown here is derived from an EMBL/GenBank/DDBJ whole genome shotgun (WGS) entry which is preliminary data.</text>
</comment>
<dbReference type="Proteomes" id="UP001365542">
    <property type="component" value="Unassembled WGS sequence"/>
</dbReference>
<dbReference type="InterPro" id="IPR029498">
    <property type="entry name" value="HeLo_dom"/>
</dbReference>
<evidence type="ECO:0000313" key="2">
    <source>
        <dbReference type="EMBL" id="KAK6532024.1"/>
    </source>
</evidence>
<dbReference type="EMBL" id="JAVHJO010000012">
    <property type="protein sequence ID" value="KAK6532024.1"/>
    <property type="molecule type" value="Genomic_DNA"/>
</dbReference>
<gene>
    <name evidence="2" type="ORF">TWF694_003187</name>
</gene>
<dbReference type="Gene3D" id="1.20.120.1020">
    <property type="entry name" value="Prion-inhibition and propagation, HeLo domain"/>
    <property type="match status" value="1"/>
</dbReference>
<sequence>MEPIGLSLGVLPVFSVCLEYFHLFKTAKAASDESQILLYKLDCEYESFIIWGEKNGFCKTSAESEVPALRKPGVAEKVKAALHLIERLLSDADNMRKKYDVGQKEPQNSLGRQAMDMKVWITKQQQQVPLGQDDAADDAIYLSTSALKRIKWWKTRPQSSNPKLDLIRKSMWAINDRAKFERLVRDIHDLVENLYKILPVKETERNATAIQDIKTISGNLENLRLFEEASIAGYPAWSGVASTIIEASSSKGGPGTISQWMAGLENDEDKSDSDTQSTKNMHFNTKTEEAWFSFPTHYSYKWIFAFTLGCRAAALNTSCGTEKIEISTSGPSFIFDNDIERTWGLRNQLDQAINAKINPDFLDNLIGSIGFELQDTLTEALYPAVTVNIYCPPCRCLVRTALLVCRKYNRLSKYRVRVDDRLPASCCSELDKLQRMRGFANTLYESDDGLAPSGIGYYSWDLLKNLDRVWLEQRVYYLEARVFGIHKSTTVRHQVNDFFVSIAEEQGFKIRPVLMVEANQGAWILQGPPFPWNPIPPKENQLFEVYKPGDQSEPMSKYIGTFTAPKFQTMLPTPLVPKKRRSPGSIKSVRSPKSVKSIIEAIADAPDFHMDNSLANSTDIPNHIFPDGGGAINPQEISNSPLEYVKRDFNDDWLE</sequence>
<protein>
    <recommendedName>
        <fullName evidence="1">Prion-inhibition and propagation HeLo domain-containing protein</fullName>
    </recommendedName>
</protein>
<dbReference type="Pfam" id="PF14479">
    <property type="entry name" value="HeLo"/>
    <property type="match status" value="1"/>
</dbReference>